<keyword evidence="2" id="KW-1185">Reference proteome</keyword>
<accession>A0ABS3LQ39</accession>
<evidence type="ECO:0008006" key="3">
    <source>
        <dbReference type="Google" id="ProtNLM"/>
    </source>
</evidence>
<dbReference type="Proteomes" id="UP000664399">
    <property type="component" value="Unassembled WGS sequence"/>
</dbReference>
<dbReference type="EMBL" id="JAFVMG010000024">
    <property type="protein sequence ID" value="MBO1329479.1"/>
    <property type="molecule type" value="Genomic_DNA"/>
</dbReference>
<name>A0ABS3LQ39_9PROT</name>
<organism evidence="1 2">
    <name type="scientific">Acetobacter suratthaniensis</name>
    <dbReference type="NCBI Taxonomy" id="1502841"/>
    <lineage>
        <taxon>Bacteria</taxon>
        <taxon>Pseudomonadati</taxon>
        <taxon>Pseudomonadota</taxon>
        <taxon>Alphaproteobacteria</taxon>
        <taxon>Acetobacterales</taxon>
        <taxon>Acetobacteraceae</taxon>
        <taxon>Acetobacter</taxon>
    </lineage>
</organism>
<dbReference type="RefSeq" id="WP_207855330.1">
    <property type="nucleotide sequence ID" value="NZ_JAFVMG010000024.1"/>
</dbReference>
<proteinExistence type="predicted"/>
<protein>
    <recommendedName>
        <fullName evidence="3">ParB/Sulfiredoxin domain-containing protein</fullName>
    </recommendedName>
</protein>
<comment type="caution">
    <text evidence="1">The sequence shown here is derived from an EMBL/GenBank/DDBJ whole genome shotgun (WGS) entry which is preliminary data.</text>
</comment>
<reference evidence="1 2" key="1">
    <citation type="submission" date="2021-03" db="EMBL/GenBank/DDBJ databases">
        <title>The complete genome sequence of Acetobacter suratthaniensis TBRC 1719.</title>
        <authorList>
            <person name="Charoenyingcharoen P."/>
            <person name="Yukphan P."/>
        </authorList>
    </citation>
    <scope>NUCLEOTIDE SEQUENCE [LARGE SCALE GENOMIC DNA]</scope>
    <source>
        <strain evidence="1 2">TBRC 1719</strain>
    </source>
</reference>
<evidence type="ECO:0000313" key="2">
    <source>
        <dbReference type="Proteomes" id="UP000664399"/>
    </source>
</evidence>
<evidence type="ECO:0000313" key="1">
    <source>
        <dbReference type="EMBL" id="MBO1329479.1"/>
    </source>
</evidence>
<sequence>MAYSVKIEPAHVREVVIAELAANSNKTEPFYEYQSRAHDLPIVHAPIGIPIYRMANFRTRTAQQAYIRREGKPADYFSIGEENEAAQQRQHEFLLKFANEGRKGSITPIIDVLKGERQRQPILITRRGVVVNGNRRLAAMRSLYDEDSNLYREFSTVKCQVLPATATEKEIVEVEVRLQMKQRTELDYDWINECIAVRELRDSGLTMKELMALMNKKKIEIEDSINALTEADLYLAEWQSRPNDYEAIDDAKQLFFDIAENVKSKTGEGQEVSRRIAWLLADRRRTLKRRVYDFKPMFGKKSDEVAAKLAERFSVELDDSGSDDMEEDDDFSIDLGGETGPTFRPLISLLDDPTRRDEVAVELIDVCEDIIEIERDRRDGQMPLNLIQQANGKLAEVDMTRADAGSLNAIGKQLDAVQAHVEGLRGFLERQRSETQAITE</sequence>
<gene>
    <name evidence="1" type="ORF">J2D75_13475</name>
</gene>